<reference evidence="2" key="1">
    <citation type="submission" date="2014-11" db="EMBL/GenBank/DDBJ databases">
        <authorList>
            <person name="Otto D Thomas"/>
            <person name="Naeem Raeece"/>
        </authorList>
    </citation>
    <scope>NUCLEOTIDE SEQUENCE</scope>
</reference>
<sequence>MVTEQAKALANFEMMNEAFEVLKRKFKEFQVAFESTMKESTQAIGKVDQRVRQDVFDRARKLQEAFEALQGPLADEISNLKMYDKARRTQLKSSQAEIYKIMQEHTDLQDAHSRQMQSLATLLRASGRRGSLPASRAHSVLSNHDPRPLPSIGALSPSSAAHGRLSLPSAHTALNRRFSLSAREIGKEAPLGHSVPASPTSPKLTSTHGSSNSNKSSKDKEREAESPSISEQRQRLMELQQKLASSIPQTATVLLDDERQKREEELLAQQQILLRQIEDLQRQIAEGKSRRAEEKHHGSPPARSWQGGHFSERSCRRGVCTNFQSHSGRNLVPLRLPRGTLGLSEAAAGGGGGLSRSLRTEAVDDMHGDEEKSLYRSQVEAQRRGSQTDRTADRRVFLLENESVQPGFREAGDDREAVPLNPGTEKVGLPRFRHIASASGSGHPQQGGAEEGAGRGGKFHQKPLADAGYHPTGSEFSEGHMKGPMHWPNRPAAGEDGPLRSLIDMGASGRNQPVVIDSQEYVSQQSEKVPEGFFESFGKSAHFALNETVSDKREREAKSAVLKKTGKGNSGGAADHDRSSKPYN</sequence>
<dbReference type="AlphaFoldDB" id="A0A0G4HD27"/>
<feature type="region of interest" description="Disordered" evidence="1">
    <location>
        <begin position="130"/>
        <end position="163"/>
    </location>
</feature>
<gene>
    <name evidence="2" type="ORF">Cvel_26164</name>
</gene>
<feature type="compositionally biased region" description="Basic and acidic residues" evidence="1">
    <location>
        <begin position="286"/>
        <end position="297"/>
    </location>
</feature>
<feature type="compositionally biased region" description="Basic and acidic residues" evidence="1">
    <location>
        <begin position="574"/>
        <end position="584"/>
    </location>
</feature>
<feature type="compositionally biased region" description="Basic and acidic residues" evidence="1">
    <location>
        <begin position="381"/>
        <end position="391"/>
    </location>
</feature>
<feature type="region of interest" description="Disordered" evidence="1">
    <location>
        <begin position="187"/>
        <end position="232"/>
    </location>
</feature>
<feature type="region of interest" description="Disordered" evidence="1">
    <location>
        <begin position="366"/>
        <end position="391"/>
    </location>
</feature>
<evidence type="ECO:0000313" key="2">
    <source>
        <dbReference type="EMBL" id="CEM41664.1"/>
    </source>
</evidence>
<feature type="compositionally biased region" description="Basic and acidic residues" evidence="1">
    <location>
        <begin position="216"/>
        <end position="225"/>
    </location>
</feature>
<accession>A0A0G4HD27</accession>
<feature type="region of interest" description="Disordered" evidence="1">
    <location>
        <begin position="286"/>
        <end position="309"/>
    </location>
</feature>
<dbReference type="VEuPathDB" id="CryptoDB:Cvel_26164"/>
<feature type="compositionally biased region" description="Polar residues" evidence="1">
    <location>
        <begin position="197"/>
        <end position="209"/>
    </location>
</feature>
<evidence type="ECO:0000256" key="1">
    <source>
        <dbReference type="SAM" id="MobiDB-lite"/>
    </source>
</evidence>
<organism evidence="2">
    <name type="scientific">Chromera velia CCMP2878</name>
    <dbReference type="NCBI Taxonomy" id="1169474"/>
    <lineage>
        <taxon>Eukaryota</taxon>
        <taxon>Sar</taxon>
        <taxon>Alveolata</taxon>
        <taxon>Colpodellida</taxon>
        <taxon>Chromeraceae</taxon>
        <taxon>Chromera</taxon>
    </lineage>
</organism>
<proteinExistence type="predicted"/>
<feature type="region of interest" description="Disordered" evidence="1">
    <location>
        <begin position="437"/>
        <end position="505"/>
    </location>
</feature>
<name>A0A0G4HD27_9ALVE</name>
<protein>
    <submittedName>
        <fullName evidence="2">Uncharacterized protein</fullName>
    </submittedName>
</protein>
<feature type="region of interest" description="Disordered" evidence="1">
    <location>
        <begin position="548"/>
        <end position="584"/>
    </location>
</feature>
<feature type="compositionally biased region" description="Basic and acidic residues" evidence="1">
    <location>
        <begin position="549"/>
        <end position="558"/>
    </location>
</feature>
<dbReference type="EMBL" id="CDMZ01002283">
    <property type="protein sequence ID" value="CEM41664.1"/>
    <property type="molecule type" value="Genomic_DNA"/>
</dbReference>